<protein>
    <submittedName>
        <fullName evidence="3">Uncharacterized protein</fullName>
    </submittedName>
</protein>
<dbReference type="PANTHER" id="PTHR10773:SF19">
    <property type="match status" value="1"/>
</dbReference>
<sequence length="233" mass="27058">MASGRDNAVKRKLFIYDKNSDKSDISSETDDSVRDKDYFNNSSSSSFNNNRYRRIFCSEYNIGFNIPTSDTCATCDEYNILLDTHKSDKNKLKEIKTNLKLHQRQAEGMQTNMKNEIQRSKNENDLEVICFDLQQALPIPQLTVGKAFYLQKIWMYNLGIYDGKTGKSFMNMWTEDVAKRGSDEIASCLLKFIKEHFPTPSKNLLVFTDNCGGQNKNWTIMTLWFHLVRSKVY</sequence>
<organism evidence="3 4">
    <name type="scientific">Aquatica leii</name>
    <dbReference type="NCBI Taxonomy" id="1421715"/>
    <lineage>
        <taxon>Eukaryota</taxon>
        <taxon>Metazoa</taxon>
        <taxon>Ecdysozoa</taxon>
        <taxon>Arthropoda</taxon>
        <taxon>Hexapoda</taxon>
        <taxon>Insecta</taxon>
        <taxon>Pterygota</taxon>
        <taxon>Neoptera</taxon>
        <taxon>Endopterygota</taxon>
        <taxon>Coleoptera</taxon>
        <taxon>Polyphaga</taxon>
        <taxon>Elateriformia</taxon>
        <taxon>Elateroidea</taxon>
        <taxon>Lampyridae</taxon>
        <taxon>Luciolinae</taxon>
        <taxon>Aquatica</taxon>
    </lineage>
</organism>
<gene>
    <name evidence="3" type="ORF">RN001_004107</name>
</gene>
<dbReference type="AlphaFoldDB" id="A0AAN7SEH5"/>
<proteinExistence type="predicted"/>
<reference evidence="4" key="1">
    <citation type="submission" date="2023-01" db="EMBL/GenBank/DDBJ databases">
        <title>Key to firefly adult light organ development and bioluminescence: homeobox transcription factors regulate luciferase expression and transportation to peroxisome.</title>
        <authorList>
            <person name="Fu X."/>
        </authorList>
    </citation>
    <scope>NUCLEOTIDE SEQUENCE [LARGE SCALE GENOMIC DNA]</scope>
</reference>
<dbReference type="PANTHER" id="PTHR10773">
    <property type="entry name" value="DNA-DIRECTED RNA POLYMERASES I, II, AND III SUBUNIT RPABC2"/>
    <property type="match status" value="1"/>
</dbReference>
<feature type="coiled-coil region" evidence="1">
    <location>
        <begin position="85"/>
        <end position="119"/>
    </location>
</feature>
<feature type="region of interest" description="Disordered" evidence="2">
    <location>
        <begin position="21"/>
        <end position="40"/>
    </location>
</feature>
<dbReference type="EMBL" id="JARPUR010000001">
    <property type="protein sequence ID" value="KAK4887836.1"/>
    <property type="molecule type" value="Genomic_DNA"/>
</dbReference>
<feature type="compositionally biased region" description="Basic and acidic residues" evidence="2">
    <location>
        <begin position="21"/>
        <end position="38"/>
    </location>
</feature>
<dbReference type="Proteomes" id="UP001353858">
    <property type="component" value="Unassembled WGS sequence"/>
</dbReference>
<keyword evidence="4" id="KW-1185">Reference proteome</keyword>
<evidence type="ECO:0000313" key="3">
    <source>
        <dbReference type="EMBL" id="KAK4887836.1"/>
    </source>
</evidence>
<name>A0AAN7SEH5_9COLE</name>
<comment type="caution">
    <text evidence="3">The sequence shown here is derived from an EMBL/GenBank/DDBJ whole genome shotgun (WGS) entry which is preliminary data.</text>
</comment>
<keyword evidence="1" id="KW-0175">Coiled coil</keyword>
<accession>A0AAN7SEH5</accession>
<evidence type="ECO:0000313" key="4">
    <source>
        <dbReference type="Proteomes" id="UP001353858"/>
    </source>
</evidence>
<evidence type="ECO:0000256" key="1">
    <source>
        <dbReference type="SAM" id="Coils"/>
    </source>
</evidence>
<evidence type="ECO:0000256" key="2">
    <source>
        <dbReference type="SAM" id="MobiDB-lite"/>
    </source>
</evidence>